<gene>
    <name evidence="1" type="ORF">C1N32_05290</name>
</gene>
<organism evidence="1 2">
    <name type="scientific">Vibrio diazotrophicus</name>
    <dbReference type="NCBI Taxonomy" id="685"/>
    <lineage>
        <taxon>Bacteria</taxon>
        <taxon>Pseudomonadati</taxon>
        <taxon>Pseudomonadota</taxon>
        <taxon>Gammaproteobacteria</taxon>
        <taxon>Vibrionales</taxon>
        <taxon>Vibrionaceae</taxon>
        <taxon>Vibrio</taxon>
    </lineage>
</organism>
<reference evidence="1 2" key="1">
    <citation type="submission" date="2018-01" db="EMBL/GenBank/DDBJ databases">
        <title>Draft genome sequences of six Vibrio diazotrophicus strains isolated from deep-sea sediments of the Baltic Sea.</title>
        <authorList>
            <person name="Castillo D."/>
            <person name="Vandieken V."/>
            <person name="Chiang O."/>
            <person name="Middelboe M."/>
        </authorList>
    </citation>
    <scope>NUCLEOTIDE SEQUENCE [LARGE SCALE GENOMIC DNA]</scope>
    <source>
        <strain evidence="1 2">60.27F</strain>
    </source>
</reference>
<sequence>MESFDIESNLKQSAVAYYRHEYNLASLLLKGCLRRLSLLPLNAEQANYLNSAIEKINATVKRCDYTGLADIIHFELIQEFPGFNSLLESGSEK</sequence>
<evidence type="ECO:0000313" key="2">
    <source>
        <dbReference type="Proteomes" id="UP000236449"/>
    </source>
</evidence>
<proteinExistence type="predicted"/>
<accession>A0A2J8I7B6</accession>
<protein>
    <submittedName>
        <fullName evidence="1">Uncharacterized protein</fullName>
    </submittedName>
</protein>
<dbReference type="Proteomes" id="UP000236449">
    <property type="component" value="Unassembled WGS sequence"/>
</dbReference>
<dbReference type="AlphaFoldDB" id="A0A2J8I7B6"/>
<dbReference type="EMBL" id="POSK01000002">
    <property type="protein sequence ID" value="PNI06408.1"/>
    <property type="molecule type" value="Genomic_DNA"/>
</dbReference>
<comment type="caution">
    <text evidence="1">The sequence shown here is derived from an EMBL/GenBank/DDBJ whole genome shotgun (WGS) entry which is preliminary data.</text>
</comment>
<name>A0A2J8I7B6_VIBDI</name>
<evidence type="ECO:0000313" key="1">
    <source>
        <dbReference type="EMBL" id="PNI06408.1"/>
    </source>
</evidence>